<dbReference type="InterPro" id="IPR006027">
    <property type="entry name" value="NusB_RsmB_TIM44"/>
</dbReference>
<dbReference type="InterPro" id="IPR035926">
    <property type="entry name" value="NusB-like_sf"/>
</dbReference>
<evidence type="ECO:0000256" key="2">
    <source>
        <dbReference type="ARBA" id="ARBA00022814"/>
    </source>
</evidence>
<evidence type="ECO:0000256" key="5">
    <source>
        <dbReference type="ARBA" id="ARBA00023163"/>
    </source>
</evidence>
<dbReference type="SUPFAM" id="SSF48013">
    <property type="entry name" value="NusB-like"/>
    <property type="match status" value="1"/>
</dbReference>
<evidence type="ECO:0000256" key="3">
    <source>
        <dbReference type="ARBA" id="ARBA00022884"/>
    </source>
</evidence>
<dbReference type="NCBIfam" id="TIGR01951">
    <property type="entry name" value="nusB"/>
    <property type="match status" value="1"/>
</dbReference>
<evidence type="ECO:0000256" key="4">
    <source>
        <dbReference type="ARBA" id="ARBA00023015"/>
    </source>
</evidence>
<dbReference type="Proteomes" id="UP000823201">
    <property type="component" value="Unassembled WGS sequence"/>
</dbReference>
<dbReference type="Gene3D" id="1.10.940.10">
    <property type="entry name" value="NusB-like"/>
    <property type="match status" value="1"/>
</dbReference>
<dbReference type="PANTHER" id="PTHR11078">
    <property type="entry name" value="N UTILIZATION SUBSTANCE PROTEIN B-RELATED"/>
    <property type="match status" value="1"/>
</dbReference>
<name>A0ABS2QA76_9BACL</name>
<dbReference type="EMBL" id="JAFBEV010000021">
    <property type="protein sequence ID" value="MBM7658682.1"/>
    <property type="molecule type" value="Genomic_DNA"/>
</dbReference>
<dbReference type="HAMAP" id="MF_00073">
    <property type="entry name" value="NusB"/>
    <property type="match status" value="1"/>
</dbReference>
<sequence length="136" mass="15450">MNRREARKIALQVLFQMTLSKTDRETAVAAVMESGEPLDPFVDQLLDKVLENQKEIDDQISKYLKNWSLSRIGNIDKTILRLAVCEMLYFGEIPATVSINEAVELCRLFSDEQSRIFVNGVLSSIAKNQIENGKQD</sequence>
<keyword evidence="5 6" id="KW-0804">Transcription</keyword>
<reference evidence="8 9" key="1">
    <citation type="submission" date="2021-01" db="EMBL/GenBank/DDBJ databases">
        <title>Genomic Encyclopedia of Type Strains, Phase IV (KMG-IV): sequencing the most valuable type-strain genomes for metagenomic binning, comparative biology and taxonomic classification.</title>
        <authorList>
            <person name="Goeker M."/>
        </authorList>
    </citation>
    <scope>NUCLEOTIDE SEQUENCE [LARGE SCALE GENOMIC DNA]</scope>
    <source>
        <strain evidence="8 9">DSM 100968</strain>
    </source>
</reference>
<comment type="function">
    <text evidence="6">Involved in transcription antitermination. Required for transcription of ribosomal RNA (rRNA) genes. Binds specifically to the boxA antiterminator sequence of the ribosomal RNA (rrn) operons.</text>
</comment>
<proteinExistence type="inferred from homology"/>
<dbReference type="RefSeq" id="WP_205007238.1">
    <property type="nucleotide sequence ID" value="NZ_CBCRXA010000021.1"/>
</dbReference>
<evidence type="ECO:0000256" key="6">
    <source>
        <dbReference type="HAMAP-Rule" id="MF_00073"/>
    </source>
</evidence>
<accession>A0ABS2QA76</accession>
<keyword evidence="4 6" id="KW-0805">Transcription regulation</keyword>
<evidence type="ECO:0000313" key="9">
    <source>
        <dbReference type="Proteomes" id="UP000823201"/>
    </source>
</evidence>
<comment type="similarity">
    <text evidence="1 6">Belongs to the NusB family.</text>
</comment>
<evidence type="ECO:0000259" key="7">
    <source>
        <dbReference type="Pfam" id="PF01029"/>
    </source>
</evidence>
<dbReference type="Pfam" id="PF01029">
    <property type="entry name" value="NusB"/>
    <property type="match status" value="1"/>
</dbReference>
<organism evidence="8 9">
    <name type="scientific">Sporolactobacillus spathodeae</name>
    <dbReference type="NCBI Taxonomy" id="1465502"/>
    <lineage>
        <taxon>Bacteria</taxon>
        <taxon>Bacillati</taxon>
        <taxon>Bacillota</taxon>
        <taxon>Bacilli</taxon>
        <taxon>Bacillales</taxon>
        <taxon>Sporolactobacillaceae</taxon>
        <taxon>Sporolactobacillus</taxon>
    </lineage>
</organism>
<dbReference type="InterPro" id="IPR011605">
    <property type="entry name" value="NusB_fam"/>
</dbReference>
<evidence type="ECO:0000313" key="8">
    <source>
        <dbReference type="EMBL" id="MBM7658682.1"/>
    </source>
</evidence>
<feature type="domain" description="NusB/RsmB/TIM44" evidence="7">
    <location>
        <begin position="4"/>
        <end position="127"/>
    </location>
</feature>
<gene>
    <name evidence="6" type="primary">nusB</name>
    <name evidence="8" type="ORF">JOC27_002144</name>
</gene>
<keyword evidence="9" id="KW-1185">Reference proteome</keyword>
<comment type="caution">
    <text evidence="8">The sequence shown here is derived from an EMBL/GenBank/DDBJ whole genome shotgun (WGS) entry which is preliminary data.</text>
</comment>
<keyword evidence="3 6" id="KW-0694">RNA-binding</keyword>
<protein>
    <recommendedName>
        <fullName evidence="6">Transcription antitermination protein NusB</fullName>
    </recommendedName>
    <alternativeName>
        <fullName evidence="6">Antitermination factor NusB</fullName>
    </alternativeName>
</protein>
<evidence type="ECO:0000256" key="1">
    <source>
        <dbReference type="ARBA" id="ARBA00005952"/>
    </source>
</evidence>
<keyword evidence="2 6" id="KW-0889">Transcription antitermination</keyword>
<dbReference type="PANTHER" id="PTHR11078:SF3">
    <property type="entry name" value="ANTITERMINATION NUSB DOMAIN-CONTAINING PROTEIN"/>
    <property type="match status" value="1"/>
</dbReference>